<comment type="caution">
    <text evidence="1">The sequence shown here is derived from an EMBL/GenBank/DDBJ whole genome shotgun (WGS) entry which is preliminary data.</text>
</comment>
<protein>
    <submittedName>
        <fullName evidence="1">Uncharacterized protein</fullName>
    </submittedName>
</protein>
<proteinExistence type="predicted"/>
<reference evidence="1 2" key="1">
    <citation type="journal article" date="2018" name="Front. Plant Sci.">
        <title>Red Clover (Trifolium pratense) and Zigzag Clover (T. medium) - A Picture of Genomic Similarities and Differences.</title>
        <authorList>
            <person name="Dluhosova J."/>
            <person name="Istvanek J."/>
            <person name="Nedelnik J."/>
            <person name="Repkova J."/>
        </authorList>
    </citation>
    <scope>NUCLEOTIDE SEQUENCE [LARGE SCALE GENOMIC DNA]</scope>
    <source>
        <strain evidence="2">cv. 10/8</strain>
        <tissue evidence="1">Leaf</tissue>
    </source>
</reference>
<name>A0A392V9N8_9FABA</name>
<organism evidence="1 2">
    <name type="scientific">Trifolium medium</name>
    <dbReference type="NCBI Taxonomy" id="97028"/>
    <lineage>
        <taxon>Eukaryota</taxon>
        <taxon>Viridiplantae</taxon>
        <taxon>Streptophyta</taxon>
        <taxon>Embryophyta</taxon>
        <taxon>Tracheophyta</taxon>
        <taxon>Spermatophyta</taxon>
        <taxon>Magnoliopsida</taxon>
        <taxon>eudicotyledons</taxon>
        <taxon>Gunneridae</taxon>
        <taxon>Pentapetalae</taxon>
        <taxon>rosids</taxon>
        <taxon>fabids</taxon>
        <taxon>Fabales</taxon>
        <taxon>Fabaceae</taxon>
        <taxon>Papilionoideae</taxon>
        <taxon>50 kb inversion clade</taxon>
        <taxon>NPAAA clade</taxon>
        <taxon>Hologalegina</taxon>
        <taxon>IRL clade</taxon>
        <taxon>Trifolieae</taxon>
        <taxon>Trifolium</taxon>
    </lineage>
</organism>
<dbReference type="EMBL" id="LXQA011105203">
    <property type="protein sequence ID" value="MCI85026.1"/>
    <property type="molecule type" value="Genomic_DNA"/>
</dbReference>
<evidence type="ECO:0000313" key="2">
    <source>
        <dbReference type="Proteomes" id="UP000265520"/>
    </source>
</evidence>
<sequence length="36" mass="4134">MGYIVPTMEMLKICAESENLVRQVTDPIALQWIPSR</sequence>
<evidence type="ECO:0000313" key="1">
    <source>
        <dbReference type="EMBL" id="MCI85026.1"/>
    </source>
</evidence>
<dbReference type="Proteomes" id="UP000265520">
    <property type="component" value="Unassembled WGS sequence"/>
</dbReference>
<dbReference type="AlphaFoldDB" id="A0A392V9N8"/>
<accession>A0A392V9N8</accession>
<feature type="non-terminal residue" evidence="1">
    <location>
        <position position="36"/>
    </location>
</feature>
<keyword evidence="2" id="KW-1185">Reference proteome</keyword>